<keyword evidence="1" id="KW-1133">Transmembrane helix</keyword>
<dbReference type="OrthoDB" id="4939178at2"/>
<dbReference type="RefSeq" id="WP_089771392.1">
    <property type="nucleotide sequence ID" value="NZ_FNTX01000001.1"/>
</dbReference>
<reference evidence="3" key="1">
    <citation type="submission" date="2016-10" db="EMBL/GenBank/DDBJ databases">
        <authorList>
            <person name="Varghese N."/>
            <person name="Submissions S."/>
        </authorList>
    </citation>
    <scope>NUCLEOTIDE SEQUENCE [LARGE SCALE GENOMIC DNA]</scope>
    <source>
        <strain evidence="3">DSM 21368</strain>
    </source>
</reference>
<proteinExistence type="predicted"/>
<feature type="transmembrane region" description="Helical" evidence="1">
    <location>
        <begin position="169"/>
        <end position="189"/>
    </location>
</feature>
<keyword evidence="1" id="KW-0812">Transmembrane</keyword>
<keyword evidence="3" id="KW-1185">Reference proteome</keyword>
<name>A0A1H5CB73_9MICO</name>
<keyword evidence="1" id="KW-0472">Membrane</keyword>
<feature type="transmembrane region" description="Helical" evidence="1">
    <location>
        <begin position="146"/>
        <end position="163"/>
    </location>
</feature>
<gene>
    <name evidence="2" type="ORF">SAMN04488554_0318</name>
</gene>
<evidence type="ECO:0000256" key="1">
    <source>
        <dbReference type="SAM" id="Phobius"/>
    </source>
</evidence>
<accession>A0A1H5CB73</accession>
<feature type="transmembrane region" description="Helical" evidence="1">
    <location>
        <begin position="101"/>
        <end position="118"/>
    </location>
</feature>
<evidence type="ECO:0000313" key="2">
    <source>
        <dbReference type="EMBL" id="SED63654.1"/>
    </source>
</evidence>
<dbReference type="STRING" id="648782.SAMN04488554_0318"/>
<dbReference type="AlphaFoldDB" id="A0A1H5CB73"/>
<dbReference type="Pfam" id="PF22564">
    <property type="entry name" value="HAAS"/>
    <property type="match status" value="1"/>
</dbReference>
<feature type="transmembrane region" description="Helical" evidence="1">
    <location>
        <begin position="124"/>
        <end position="141"/>
    </location>
</feature>
<protein>
    <submittedName>
        <fullName evidence="2">Uncharacterized membrane protein</fullName>
    </submittedName>
</protein>
<dbReference type="Proteomes" id="UP000199220">
    <property type="component" value="Unassembled WGS sequence"/>
</dbReference>
<sequence length="212" mass="22071">MTPAIERTQRYQDDLARLLAALEPAERAEVLDSVREHIDAALAEVGNEPTEEDVNRILSELGSPGAVAEAALAERPGPTSRGPATPGAFGGTWREQLMRRWVPPTVTIGLFLGGLVSISPAGWLPLAALIALLILSGLWTVPEKALGAIVPAVGLPMATIGVLTGTDRVLIPGLVLLPVAIAILIVLAIRGGRRAARHARTVAATTPSGESS</sequence>
<evidence type="ECO:0000313" key="3">
    <source>
        <dbReference type="Proteomes" id="UP000199220"/>
    </source>
</evidence>
<dbReference type="EMBL" id="FNTX01000001">
    <property type="protein sequence ID" value="SED63654.1"/>
    <property type="molecule type" value="Genomic_DNA"/>
</dbReference>
<organism evidence="2 3">
    <name type="scientific">Ruania alba</name>
    <dbReference type="NCBI Taxonomy" id="648782"/>
    <lineage>
        <taxon>Bacteria</taxon>
        <taxon>Bacillati</taxon>
        <taxon>Actinomycetota</taxon>
        <taxon>Actinomycetes</taxon>
        <taxon>Micrococcales</taxon>
        <taxon>Ruaniaceae</taxon>
        <taxon>Ruania</taxon>
    </lineage>
</organism>